<keyword evidence="3" id="KW-0963">Cytoplasm</keyword>
<evidence type="ECO:0000256" key="4">
    <source>
        <dbReference type="ARBA" id="ARBA00022618"/>
    </source>
</evidence>
<name>A0A7S3EE10_9RHOD</name>
<evidence type="ECO:0000256" key="1">
    <source>
        <dbReference type="ARBA" id="ARBA00004186"/>
    </source>
</evidence>
<gene>
    <name evidence="12" type="ORF">RMAR00112_LOCUS12967</name>
</gene>
<dbReference type="InterPro" id="IPR032733">
    <property type="entry name" value="HAUS3_N"/>
</dbReference>
<evidence type="ECO:0000256" key="2">
    <source>
        <dbReference type="ARBA" id="ARBA00009645"/>
    </source>
</evidence>
<evidence type="ECO:0000256" key="3">
    <source>
        <dbReference type="ARBA" id="ARBA00022490"/>
    </source>
</evidence>
<comment type="subcellular location">
    <subcellularLocation>
        <location evidence="1">Cytoplasm</location>
        <location evidence="1">Cytoskeleton</location>
        <location evidence="1">Spindle</location>
    </subcellularLocation>
</comment>
<feature type="domain" description="HAUS augmin-like complex subunit 3 N-terminal" evidence="11">
    <location>
        <begin position="30"/>
        <end position="145"/>
    </location>
</feature>
<organism evidence="12">
    <name type="scientific">Rhodosorus marinus</name>
    <dbReference type="NCBI Taxonomy" id="101924"/>
    <lineage>
        <taxon>Eukaryota</taxon>
        <taxon>Rhodophyta</taxon>
        <taxon>Stylonematophyceae</taxon>
        <taxon>Stylonematales</taxon>
        <taxon>Stylonemataceae</taxon>
        <taxon>Rhodosorus</taxon>
    </lineage>
</organism>
<keyword evidence="4" id="KW-0132">Cell division</keyword>
<evidence type="ECO:0000256" key="5">
    <source>
        <dbReference type="ARBA" id="ARBA00022701"/>
    </source>
</evidence>
<evidence type="ECO:0000313" key="12">
    <source>
        <dbReference type="EMBL" id="CAE0044992.1"/>
    </source>
</evidence>
<dbReference type="GO" id="GO:0005874">
    <property type="term" value="C:microtubule"/>
    <property type="evidence" value="ECO:0007669"/>
    <property type="project" value="UniProtKB-KW"/>
</dbReference>
<accession>A0A7S3EE10</accession>
<keyword evidence="7 10" id="KW-0175">Coiled coil</keyword>
<sequence length="554" mass="61989">MAKSAGMTAEGLVEELRALGLQSDESAVEWLLMLPESREFLEHVFESISTETQLLSEQELDIFRELESQGRTLDGDVLKNALRALGADCSDNVECTRASVSQHELDDLLQDIDSDEKRIQQLQGMKNLLLSNLQKHERSTHSLEELADEAVFPGVVEGLLNAGSHYENLVADLCENSDKALETWSRSIQTVCPLISAEIEGQKQYLESAAFPDSCAEPTFRVSDEEALETSRLQIALRDVEIKNILESSRIEKAEVMDSTLKDSAGLKGGKPRSELKSLISKTREKFASEFERLQKDVDMLWRLNMAHSLSIPEVQCRCELLIRSRDSHQETLNSMEKSKHRASLMLEAMRGFQASIEDFTGLLKDLQSCELPSVSETLGTDNFSHHRQDLFGSALIACGIEGAGGDLQVQKDKAVEFLESSEKETALTHARLKEAAGHHDCVLLRDLKAANQQLRDELKDGSDLTNPKLAETLDKLRRGVKEASSSLASLISKKKATTQRGEDRQLGSSDAERFLWIDFWGGEQSIAEALRRAEDRARATNFHHELRERRRPS</sequence>
<proteinExistence type="inferred from homology"/>
<feature type="coiled-coil region" evidence="10">
    <location>
        <begin position="105"/>
        <end position="139"/>
    </location>
</feature>
<evidence type="ECO:0000256" key="8">
    <source>
        <dbReference type="ARBA" id="ARBA00023212"/>
    </source>
</evidence>
<dbReference type="EMBL" id="HBHW01016706">
    <property type="protein sequence ID" value="CAE0044992.1"/>
    <property type="molecule type" value="Transcribed_RNA"/>
</dbReference>
<comment type="similarity">
    <text evidence="2">Belongs to the HAUS3 family.</text>
</comment>
<dbReference type="Pfam" id="PF14932">
    <property type="entry name" value="HAUS-augmin3"/>
    <property type="match status" value="1"/>
</dbReference>
<evidence type="ECO:0000256" key="6">
    <source>
        <dbReference type="ARBA" id="ARBA00022776"/>
    </source>
</evidence>
<evidence type="ECO:0000256" key="7">
    <source>
        <dbReference type="ARBA" id="ARBA00023054"/>
    </source>
</evidence>
<keyword evidence="8" id="KW-0206">Cytoskeleton</keyword>
<protein>
    <recommendedName>
        <fullName evidence="11">HAUS augmin-like complex subunit 3 N-terminal domain-containing protein</fullName>
    </recommendedName>
</protein>
<reference evidence="12" key="1">
    <citation type="submission" date="2021-01" db="EMBL/GenBank/DDBJ databases">
        <authorList>
            <person name="Corre E."/>
            <person name="Pelletier E."/>
            <person name="Niang G."/>
            <person name="Scheremetjew M."/>
            <person name="Finn R."/>
            <person name="Kale V."/>
            <person name="Holt S."/>
            <person name="Cochrane G."/>
            <person name="Meng A."/>
            <person name="Brown T."/>
            <person name="Cohen L."/>
        </authorList>
    </citation>
    <scope>NUCLEOTIDE SEQUENCE</scope>
    <source>
        <strain evidence="12">CCMP 769</strain>
    </source>
</reference>
<dbReference type="GO" id="GO:0051301">
    <property type="term" value="P:cell division"/>
    <property type="evidence" value="ECO:0007669"/>
    <property type="project" value="UniProtKB-KW"/>
</dbReference>
<keyword evidence="5" id="KW-0493">Microtubule</keyword>
<evidence type="ECO:0000259" key="11">
    <source>
        <dbReference type="Pfam" id="PF14932"/>
    </source>
</evidence>
<keyword evidence="6" id="KW-0498">Mitosis</keyword>
<keyword evidence="9" id="KW-0131">Cell cycle</keyword>
<dbReference type="AlphaFoldDB" id="A0A7S3EE10"/>
<evidence type="ECO:0000256" key="10">
    <source>
        <dbReference type="SAM" id="Coils"/>
    </source>
</evidence>
<dbReference type="GO" id="GO:0005819">
    <property type="term" value="C:spindle"/>
    <property type="evidence" value="ECO:0007669"/>
    <property type="project" value="UniProtKB-SubCell"/>
</dbReference>
<evidence type="ECO:0000256" key="9">
    <source>
        <dbReference type="ARBA" id="ARBA00023306"/>
    </source>
</evidence>